<dbReference type="EMBL" id="CADEHS020000345">
    <property type="protein sequence ID" value="CAG9951557.1"/>
    <property type="molecule type" value="Genomic_DNA"/>
</dbReference>
<proteinExistence type="predicted"/>
<reference evidence="1" key="1">
    <citation type="submission" date="2020-04" db="EMBL/GenBank/DDBJ databases">
        <authorList>
            <person name="Broberg M."/>
        </authorList>
    </citation>
    <scope>NUCLEOTIDE SEQUENCE</scope>
</reference>
<protein>
    <submittedName>
        <fullName evidence="1">Uncharacterized protein</fullName>
    </submittedName>
</protein>
<organism evidence="1 2">
    <name type="scientific">Clonostachys rosea f. rosea IK726</name>
    <dbReference type="NCBI Taxonomy" id="1349383"/>
    <lineage>
        <taxon>Eukaryota</taxon>
        <taxon>Fungi</taxon>
        <taxon>Dikarya</taxon>
        <taxon>Ascomycota</taxon>
        <taxon>Pezizomycotina</taxon>
        <taxon>Sordariomycetes</taxon>
        <taxon>Hypocreomycetidae</taxon>
        <taxon>Hypocreales</taxon>
        <taxon>Bionectriaceae</taxon>
        <taxon>Clonostachys</taxon>
    </lineage>
</organism>
<reference evidence="1" key="2">
    <citation type="submission" date="2021-10" db="EMBL/GenBank/DDBJ databases">
        <authorList>
            <person name="Piombo E."/>
        </authorList>
    </citation>
    <scope>NUCLEOTIDE SEQUENCE</scope>
</reference>
<name>A0ACA9UFK5_BIOOC</name>
<comment type="caution">
    <text evidence="1">The sequence shown here is derived from an EMBL/GenBank/DDBJ whole genome shotgun (WGS) entry which is preliminary data.</text>
</comment>
<evidence type="ECO:0000313" key="1">
    <source>
        <dbReference type="EMBL" id="CAG9951557.1"/>
    </source>
</evidence>
<sequence>MIYYTEISSQAIGFPPTAPASPLRQDDSLDASIGKDPLPLSALIKPLNFETLHFASNATTQEVPLNAKPTSIIPSTQRAIVTPVMGKTLNMTVKEVKDATFSTGPQPGYPKFDHIAGHEGIGVVVQCQDDSLLHQTVGVRYLGVTCGTCTYCHQGLLTSCPEQLNAPKQISGTFQQYATVPVSCLIRLPQHILGRSVNLGSLCAALCSGSAALMALKSAHVATGKVVVVSGVAGAIGHLTAAMARQIYGAKAIGIDFGWKNDILRKKHHGEIADILLDVPEDTHGEAWVEFTTALTRSCMRLRHDKGTERAADSLIICASKESAFKQMEDYICDGGRIVCSGVPKGLSVSLSIHDLVERKLHLTGTLMGGHDVALEVMDYISSGRIRPVIVERKIENVPEILEQIVDCKGIGKMVVNMHN</sequence>
<accession>A0ACA9UFK5</accession>
<gene>
    <name evidence="1" type="ORF">CRV2_00016396</name>
</gene>
<evidence type="ECO:0000313" key="2">
    <source>
        <dbReference type="Proteomes" id="UP000836387"/>
    </source>
</evidence>
<dbReference type="Proteomes" id="UP000836387">
    <property type="component" value="Unassembled WGS sequence"/>
</dbReference>
<keyword evidence="2" id="KW-1185">Reference proteome</keyword>